<evidence type="ECO:0000313" key="6">
    <source>
        <dbReference type="Proteomes" id="UP000552836"/>
    </source>
</evidence>
<feature type="domain" description="CYTH" evidence="2">
    <location>
        <begin position="5"/>
        <end position="207"/>
    </location>
</feature>
<evidence type="ECO:0000259" key="3">
    <source>
        <dbReference type="PROSITE" id="PS51708"/>
    </source>
</evidence>
<dbReference type="Proteomes" id="UP000552836">
    <property type="component" value="Unassembled WGS sequence"/>
</dbReference>
<organism evidence="5 6">
    <name type="scientific">Modestobacter marinus</name>
    <dbReference type="NCBI Taxonomy" id="477641"/>
    <lineage>
        <taxon>Bacteria</taxon>
        <taxon>Bacillati</taxon>
        <taxon>Actinomycetota</taxon>
        <taxon>Actinomycetes</taxon>
        <taxon>Geodermatophilales</taxon>
        <taxon>Geodermatophilaceae</taxon>
        <taxon>Modestobacter</taxon>
    </lineage>
</organism>
<dbReference type="PANTHER" id="PTHR39339">
    <property type="entry name" value="SLR1444 PROTEIN"/>
    <property type="match status" value="1"/>
</dbReference>
<dbReference type="RefSeq" id="WP_166754313.1">
    <property type="nucleotide sequence ID" value="NZ_BAABJU010000001.1"/>
</dbReference>
<dbReference type="PROSITE" id="PS51707">
    <property type="entry name" value="CYTH"/>
    <property type="match status" value="1"/>
</dbReference>
<dbReference type="SMART" id="SM01118">
    <property type="entry name" value="CYTH"/>
    <property type="match status" value="1"/>
</dbReference>
<evidence type="ECO:0000313" key="5">
    <source>
        <dbReference type="EMBL" id="NIH66779.1"/>
    </source>
</evidence>
<dbReference type="Proteomes" id="UP000648663">
    <property type="component" value="Unassembled WGS sequence"/>
</dbReference>
<dbReference type="EMBL" id="BMMI01000001">
    <property type="protein sequence ID" value="GGL49102.1"/>
    <property type="molecule type" value="Genomic_DNA"/>
</dbReference>
<accession>A0A846LTJ4</accession>
<reference evidence="4" key="4">
    <citation type="submission" date="2024-05" db="EMBL/GenBank/DDBJ databases">
        <authorList>
            <person name="Sun Q."/>
            <person name="Zhou Y."/>
        </authorList>
    </citation>
    <scope>NUCLEOTIDE SEQUENCE</scope>
    <source>
        <strain evidence="4">CGMCC 4.5581</strain>
    </source>
</reference>
<dbReference type="SMART" id="SM00880">
    <property type="entry name" value="CHAD"/>
    <property type="match status" value="1"/>
</dbReference>
<dbReference type="Pfam" id="PF05235">
    <property type="entry name" value="CHAD"/>
    <property type="match status" value="1"/>
</dbReference>
<dbReference type="InterPro" id="IPR033469">
    <property type="entry name" value="CYTH-like_dom_sf"/>
</dbReference>
<protein>
    <submittedName>
        <fullName evidence="5">CHAD domain-containing protein</fullName>
    </submittedName>
</protein>
<gene>
    <name evidence="5" type="ORF">FB380_001225</name>
    <name evidence="4" type="ORF">GCM10011589_01960</name>
</gene>
<evidence type="ECO:0000313" key="7">
    <source>
        <dbReference type="Proteomes" id="UP000648663"/>
    </source>
</evidence>
<dbReference type="Gene3D" id="2.40.320.10">
    <property type="entry name" value="Hypothetical Protein Pfu-838710-001"/>
    <property type="match status" value="1"/>
</dbReference>
<dbReference type="PANTHER" id="PTHR39339:SF1">
    <property type="entry name" value="CHAD DOMAIN-CONTAINING PROTEIN"/>
    <property type="match status" value="1"/>
</dbReference>
<evidence type="ECO:0000259" key="2">
    <source>
        <dbReference type="PROSITE" id="PS51707"/>
    </source>
</evidence>
<dbReference type="SUPFAM" id="SSF55154">
    <property type="entry name" value="CYTH-like phosphatases"/>
    <property type="match status" value="1"/>
</dbReference>
<dbReference type="InterPro" id="IPR038186">
    <property type="entry name" value="CHAD_dom_sf"/>
</dbReference>
<keyword evidence="7" id="KW-1185">Reference proteome</keyword>
<reference evidence="5 6" key="3">
    <citation type="submission" date="2020-02" db="EMBL/GenBank/DDBJ databases">
        <title>Sequencing the genomes of 1000 actinobacteria strains.</title>
        <authorList>
            <person name="Klenk H.-P."/>
        </authorList>
    </citation>
    <scope>NUCLEOTIDE SEQUENCE [LARGE SCALE GENOMIC DNA]</scope>
    <source>
        <strain evidence="5 6">DSM 45201</strain>
    </source>
</reference>
<dbReference type="CDD" id="cd07374">
    <property type="entry name" value="CYTH-like_Pase"/>
    <property type="match status" value="1"/>
</dbReference>
<name>A0A846LTJ4_9ACTN</name>
<reference evidence="4" key="1">
    <citation type="journal article" date="2014" name="Int. J. Syst. Evol. Microbiol.">
        <title>Complete genome of a new Firmicutes species belonging to the dominant human colonic microbiota ('Ruminococcus bicirculans') reveals two chromosomes and a selective capacity to utilize plant glucans.</title>
        <authorList>
            <consortium name="NISC Comparative Sequencing Program"/>
            <person name="Wegmann U."/>
            <person name="Louis P."/>
            <person name="Goesmann A."/>
            <person name="Henrissat B."/>
            <person name="Duncan S.H."/>
            <person name="Flint H.J."/>
        </authorList>
    </citation>
    <scope>NUCLEOTIDE SEQUENCE</scope>
    <source>
        <strain evidence="4">CGMCC 4.5581</strain>
    </source>
</reference>
<dbReference type="Gene3D" id="1.40.20.10">
    <property type="entry name" value="CHAD domain"/>
    <property type="match status" value="1"/>
</dbReference>
<reference evidence="7" key="2">
    <citation type="journal article" date="2019" name="Int. J. Syst. Evol. Microbiol.">
        <title>The Global Catalogue of Microorganisms (GCM) 10K type strain sequencing project: providing services to taxonomists for standard genome sequencing and annotation.</title>
        <authorList>
            <consortium name="The Broad Institute Genomics Platform"/>
            <consortium name="The Broad Institute Genome Sequencing Center for Infectious Disease"/>
            <person name="Wu L."/>
            <person name="Ma J."/>
        </authorList>
    </citation>
    <scope>NUCLEOTIDE SEQUENCE [LARGE SCALE GENOMIC DNA]</scope>
    <source>
        <strain evidence="7">CGMCC 4.5581</strain>
    </source>
</reference>
<dbReference type="Pfam" id="PF01928">
    <property type="entry name" value="CYTH"/>
    <property type="match status" value="1"/>
</dbReference>
<dbReference type="InterPro" id="IPR007899">
    <property type="entry name" value="CHAD_dom"/>
</dbReference>
<dbReference type="PROSITE" id="PS51708">
    <property type="entry name" value="CHAD"/>
    <property type="match status" value="1"/>
</dbReference>
<dbReference type="InterPro" id="IPR023577">
    <property type="entry name" value="CYTH_domain"/>
</dbReference>
<sequence length="529" mass="57066">MAVEQLEIERKFDVDEAFELPDLSGAPGVVEVREPVEHALEAAYHDTADLRLARARVTMRRRTGGPDAGWHVKLPAVAGARRELHSPLGRATKTPPKAVLEPVLGIVRRAPAPQVASLRTRRVVRELVDADGRVLAEVADDHVTGTALPAAPGEAAVVTTWREVEVELVDGDEQLLADVAGLLVAAGARPASSPAKLTRVLAHRLPDADGALQPPAAAPEKGGKKKGGKKKGGKKHRHAPGTPAGDVVRASLAAQVLALQDADLMVRTGQPDGVHQVRVACRRLRSTLAAFRPVLDRTQTDPLREELARVGSALSPSRDGEVAVAHLRDLVDAQPDELVVGPVVARLQQEAVRDEQAGDAQARKALNTPAYLQLRDDLDALVEEPPLTEAAGRPAEEVLREVVARAGRRLRRSVEAAQDSHEAEALHDVRKAAKRLRYTSEAAVPVLGAPVADLVSVLKGVQEVLGDRQDTFVTRPLCVQLGRAAFAAGENTFTWGRLHALEEARCQQAERDFWLRWPELRSVLKTQPK</sequence>
<feature type="domain" description="CHAD" evidence="3">
    <location>
        <begin position="241"/>
        <end position="522"/>
    </location>
</feature>
<comment type="caution">
    <text evidence="5">The sequence shown here is derived from an EMBL/GenBank/DDBJ whole genome shotgun (WGS) entry which is preliminary data.</text>
</comment>
<proteinExistence type="predicted"/>
<evidence type="ECO:0000313" key="4">
    <source>
        <dbReference type="EMBL" id="GGL49102.1"/>
    </source>
</evidence>
<feature type="compositionally biased region" description="Basic residues" evidence="1">
    <location>
        <begin position="223"/>
        <end position="239"/>
    </location>
</feature>
<feature type="region of interest" description="Disordered" evidence="1">
    <location>
        <begin position="207"/>
        <end position="246"/>
    </location>
</feature>
<dbReference type="EMBL" id="JAAMPA010000001">
    <property type="protein sequence ID" value="NIH66779.1"/>
    <property type="molecule type" value="Genomic_DNA"/>
</dbReference>
<evidence type="ECO:0000256" key="1">
    <source>
        <dbReference type="SAM" id="MobiDB-lite"/>
    </source>
</evidence>
<dbReference type="AlphaFoldDB" id="A0A846LTJ4"/>